<reference evidence="9" key="1">
    <citation type="journal article" date="2017" name="Nat. Microbiol.">
        <title>Global analysis of biosynthetic gene clusters reveals vast potential of secondary metabolite production in Penicillium species.</title>
        <authorList>
            <person name="Nielsen J.C."/>
            <person name="Grijseels S."/>
            <person name="Prigent S."/>
            <person name="Ji B."/>
            <person name="Dainat J."/>
            <person name="Nielsen K.F."/>
            <person name="Frisvad J.C."/>
            <person name="Workman M."/>
            <person name="Nielsen J."/>
        </authorList>
    </citation>
    <scope>NUCLEOTIDE SEQUENCE [LARGE SCALE GENOMIC DNA]</scope>
    <source>
        <strain evidence="9">IBT 24891</strain>
    </source>
</reference>
<dbReference type="PROSITE" id="PS50059">
    <property type="entry name" value="FKBP_PPIASE"/>
    <property type="match status" value="1"/>
</dbReference>
<protein>
    <recommendedName>
        <fullName evidence="3 6">peptidylprolyl isomerase</fullName>
        <ecNumber evidence="3 6">5.2.1.8</ecNumber>
    </recommendedName>
</protein>
<dbReference type="InterPro" id="IPR046357">
    <property type="entry name" value="PPIase_dom_sf"/>
</dbReference>
<evidence type="ECO:0000256" key="3">
    <source>
        <dbReference type="ARBA" id="ARBA00013194"/>
    </source>
</evidence>
<evidence type="ECO:0000313" key="8">
    <source>
        <dbReference type="EMBL" id="OQE28442.1"/>
    </source>
</evidence>
<evidence type="ECO:0000313" key="9">
    <source>
        <dbReference type="Proteomes" id="UP000191285"/>
    </source>
</evidence>
<dbReference type="PANTHER" id="PTHR45779:SF7">
    <property type="entry name" value="PEPTIDYLPROLYL ISOMERASE"/>
    <property type="match status" value="1"/>
</dbReference>
<dbReference type="STRING" id="303698.A0A1V6TPY9"/>
<dbReference type="SUPFAM" id="SSF54534">
    <property type="entry name" value="FKBP-like"/>
    <property type="match status" value="1"/>
</dbReference>
<dbReference type="Pfam" id="PF00254">
    <property type="entry name" value="FKBP_C"/>
    <property type="match status" value="1"/>
</dbReference>
<comment type="catalytic activity">
    <reaction evidence="1 6">
        <text>[protein]-peptidylproline (omega=180) = [protein]-peptidylproline (omega=0)</text>
        <dbReference type="Rhea" id="RHEA:16237"/>
        <dbReference type="Rhea" id="RHEA-COMP:10747"/>
        <dbReference type="Rhea" id="RHEA-COMP:10748"/>
        <dbReference type="ChEBI" id="CHEBI:83833"/>
        <dbReference type="ChEBI" id="CHEBI:83834"/>
        <dbReference type="EC" id="5.2.1.8"/>
    </reaction>
</comment>
<keyword evidence="9" id="KW-1185">Reference proteome</keyword>
<evidence type="ECO:0000256" key="1">
    <source>
        <dbReference type="ARBA" id="ARBA00000971"/>
    </source>
</evidence>
<dbReference type="InterPro" id="IPR001179">
    <property type="entry name" value="PPIase_FKBP_dom"/>
</dbReference>
<proteinExistence type="predicted"/>
<evidence type="ECO:0000256" key="6">
    <source>
        <dbReference type="PROSITE-ProRule" id="PRU00277"/>
    </source>
</evidence>
<dbReference type="AlphaFoldDB" id="A0A1V6TPY9"/>
<dbReference type="EMBL" id="MLKD01000003">
    <property type="protein sequence ID" value="OQE28442.1"/>
    <property type="molecule type" value="Genomic_DNA"/>
</dbReference>
<dbReference type="GO" id="GO:0005783">
    <property type="term" value="C:endoplasmic reticulum"/>
    <property type="evidence" value="ECO:0007669"/>
    <property type="project" value="TreeGrafter"/>
</dbReference>
<name>A0A1V6TPY9_9EURO</name>
<gene>
    <name evidence="8" type="ORF">PENSTE_c003G06595</name>
</gene>
<dbReference type="FunFam" id="3.10.50.40:FF:000006">
    <property type="entry name" value="Peptidyl-prolyl cis-trans isomerase"/>
    <property type="match status" value="1"/>
</dbReference>
<organism evidence="8 9">
    <name type="scientific">Penicillium steckii</name>
    <dbReference type="NCBI Taxonomy" id="303698"/>
    <lineage>
        <taxon>Eukaryota</taxon>
        <taxon>Fungi</taxon>
        <taxon>Dikarya</taxon>
        <taxon>Ascomycota</taxon>
        <taxon>Pezizomycotina</taxon>
        <taxon>Eurotiomycetes</taxon>
        <taxon>Eurotiomycetidae</taxon>
        <taxon>Eurotiales</taxon>
        <taxon>Aspergillaceae</taxon>
        <taxon>Penicillium</taxon>
    </lineage>
</organism>
<dbReference type="EC" id="5.2.1.8" evidence="3 6"/>
<evidence type="ECO:0000256" key="2">
    <source>
        <dbReference type="ARBA" id="ARBA00002388"/>
    </source>
</evidence>
<dbReference type="OrthoDB" id="1902587at2759"/>
<keyword evidence="4 6" id="KW-0697">Rotamase</keyword>
<dbReference type="InterPro" id="IPR044609">
    <property type="entry name" value="FKBP2/11"/>
</dbReference>
<comment type="caution">
    <text evidence="8">The sequence shown here is derived from an EMBL/GenBank/DDBJ whole genome shotgun (WGS) entry which is preliminary data.</text>
</comment>
<sequence>MHQSGQQLKAVSTLFQTYLTSLYLPVPPQTHHSSSQRGLPHSLRSSLLISFQQPLNSSHHSPTPYDTMRLTSIVLSLVSLACAAELGIETTHKVECTRKTKNGDGVSMHYSGKLQDTGKQFDSSYSRNSPLSFKLGTGRVIKGWDQGLLDMCVGEKRTLTIPPEYGYGDRGVGPIPGGATLIFETELVGIDGVDKDEL</sequence>
<evidence type="ECO:0000259" key="7">
    <source>
        <dbReference type="PROSITE" id="PS50059"/>
    </source>
</evidence>
<dbReference type="GO" id="GO:0003755">
    <property type="term" value="F:peptidyl-prolyl cis-trans isomerase activity"/>
    <property type="evidence" value="ECO:0007669"/>
    <property type="project" value="UniProtKB-KW"/>
</dbReference>
<feature type="domain" description="PPIase FKBP-type" evidence="7">
    <location>
        <begin position="103"/>
        <end position="191"/>
    </location>
</feature>
<accession>A0A1V6TPY9</accession>
<evidence type="ECO:0000256" key="5">
    <source>
        <dbReference type="ARBA" id="ARBA00023235"/>
    </source>
</evidence>
<dbReference type="Gene3D" id="3.10.50.40">
    <property type="match status" value="1"/>
</dbReference>
<comment type="function">
    <text evidence="2">PPIases accelerate the folding of proteins. It catalyzes the cis-trans isomerization of proline imidic peptide bonds in oligopeptides.</text>
</comment>
<keyword evidence="5 6" id="KW-0413">Isomerase</keyword>
<evidence type="ECO:0000256" key="4">
    <source>
        <dbReference type="ARBA" id="ARBA00023110"/>
    </source>
</evidence>
<dbReference type="PANTHER" id="PTHR45779">
    <property type="entry name" value="PEPTIDYLPROLYL ISOMERASE"/>
    <property type="match status" value="1"/>
</dbReference>
<dbReference type="Proteomes" id="UP000191285">
    <property type="component" value="Unassembled WGS sequence"/>
</dbReference>